<reference evidence="2" key="1">
    <citation type="submission" date="2018-05" db="EMBL/GenBank/DDBJ databases">
        <authorList>
            <person name="Lanie J.A."/>
            <person name="Ng W.-L."/>
            <person name="Kazmierczak K.M."/>
            <person name="Andrzejewski T.M."/>
            <person name="Davidsen T.M."/>
            <person name="Wayne K.J."/>
            <person name="Tettelin H."/>
            <person name="Glass J.I."/>
            <person name="Rusch D."/>
            <person name="Podicherti R."/>
            <person name="Tsui H.-C.T."/>
            <person name="Winkler M.E."/>
        </authorList>
    </citation>
    <scope>NUCLEOTIDE SEQUENCE</scope>
</reference>
<protein>
    <recommendedName>
        <fullName evidence="3">SDR family NAD(P)-dependent oxidoreductase</fullName>
    </recommendedName>
</protein>
<dbReference type="EMBL" id="UINC01172463">
    <property type="protein sequence ID" value="SVD77550.1"/>
    <property type="molecule type" value="Genomic_DNA"/>
</dbReference>
<evidence type="ECO:0000256" key="1">
    <source>
        <dbReference type="ARBA" id="ARBA00006484"/>
    </source>
</evidence>
<accession>A0A382Y344</accession>
<gene>
    <name evidence="2" type="ORF">METZ01_LOCUS430404</name>
</gene>
<feature type="non-terminal residue" evidence="2">
    <location>
        <position position="145"/>
    </location>
</feature>
<dbReference type="CDD" id="cd05233">
    <property type="entry name" value="SDR_c"/>
    <property type="match status" value="1"/>
</dbReference>
<evidence type="ECO:0008006" key="3">
    <source>
        <dbReference type="Google" id="ProtNLM"/>
    </source>
</evidence>
<dbReference type="InterPro" id="IPR050259">
    <property type="entry name" value="SDR"/>
</dbReference>
<dbReference type="PANTHER" id="PTHR42879">
    <property type="entry name" value="3-OXOACYL-(ACYL-CARRIER-PROTEIN) REDUCTASE"/>
    <property type="match status" value="1"/>
</dbReference>
<dbReference type="InterPro" id="IPR036291">
    <property type="entry name" value="NAD(P)-bd_dom_sf"/>
</dbReference>
<organism evidence="2">
    <name type="scientific">marine metagenome</name>
    <dbReference type="NCBI Taxonomy" id="408172"/>
    <lineage>
        <taxon>unclassified sequences</taxon>
        <taxon>metagenomes</taxon>
        <taxon>ecological metagenomes</taxon>
    </lineage>
</organism>
<dbReference type="PRINTS" id="PR00081">
    <property type="entry name" value="GDHRDH"/>
</dbReference>
<proteinExistence type="inferred from homology"/>
<dbReference type="InterPro" id="IPR002347">
    <property type="entry name" value="SDR_fam"/>
</dbReference>
<dbReference type="Pfam" id="PF00106">
    <property type="entry name" value="adh_short"/>
    <property type="match status" value="1"/>
</dbReference>
<name>A0A382Y344_9ZZZZ</name>
<comment type="similarity">
    <text evidence="1">Belongs to the short-chain dehydrogenases/reductases (SDR) family.</text>
</comment>
<dbReference type="AlphaFoldDB" id="A0A382Y344"/>
<dbReference type="SUPFAM" id="SSF51735">
    <property type="entry name" value="NAD(P)-binding Rossmann-fold domains"/>
    <property type="match status" value="1"/>
</dbReference>
<dbReference type="Gene3D" id="3.40.50.720">
    <property type="entry name" value="NAD(P)-binding Rossmann-like Domain"/>
    <property type="match status" value="1"/>
</dbReference>
<dbReference type="PANTHER" id="PTHR42879:SF2">
    <property type="entry name" value="3-OXOACYL-[ACYL-CARRIER-PROTEIN] REDUCTASE FABG"/>
    <property type="match status" value="1"/>
</dbReference>
<sequence length="145" mass="15324">MNFEGKTAIVYGAGGGMGLNIANDLLAAGCDVSLVDLKPQPNAISTGPGKAEYFQGDVTDEAFVADVTSSTVSRSKGLDHLVNATGVLWFDRDRSVVDIDMDLWDRVIDINLRSFALTTRHAVPAMRVSGGGSMVHIASIDALRG</sequence>
<evidence type="ECO:0000313" key="2">
    <source>
        <dbReference type="EMBL" id="SVD77550.1"/>
    </source>
</evidence>